<evidence type="ECO:0000313" key="3">
    <source>
        <dbReference type="Proteomes" id="UP001152795"/>
    </source>
</evidence>
<gene>
    <name evidence="2" type="ORF">PACLA_8A042870</name>
</gene>
<dbReference type="EMBL" id="CACRXK020005450">
    <property type="protein sequence ID" value="CAB4006229.1"/>
    <property type="molecule type" value="Genomic_DNA"/>
</dbReference>
<accession>A0A7D9EE58</accession>
<protein>
    <recommendedName>
        <fullName evidence="1">Integrase core domain-containing protein</fullName>
    </recommendedName>
</protein>
<dbReference type="OrthoDB" id="5984862at2759"/>
<dbReference type="InterPro" id="IPR058913">
    <property type="entry name" value="Integrase_dom_put"/>
</dbReference>
<dbReference type="Proteomes" id="UP001152795">
    <property type="component" value="Unassembled WGS sequence"/>
</dbReference>
<sequence length="210" mass="23954">MPLRVRLDQGTENIAVARYILDYHGAQGNHVITGSSVHNQRIERLWRDVNDNVTRVYRNLFYYMEENGILDSLSETHFYALHYVYQPRINRSLQEFLLEWNNHGIRSQQRKSPVQLWIEGYFLNVRSSSTTVQNALLGLPDNPDEYGIDDEAPVGALQTENHVVVPRCSITLPPEATEVLQRLVNPLADDGNHGINLYQAALSIVSSVVQ</sequence>
<evidence type="ECO:0000313" key="2">
    <source>
        <dbReference type="EMBL" id="CAB4006229.1"/>
    </source>
</evidence>
<evidence type="ECO:0000259" key="1">
    <source>
        <dbReference type="Pfam" id="PF24764"/>
    </source>
</evidence>
<keyword evidence="3" id="KW-1185">Reference proteome</keyword>
<name>A0A7D9EE58_PARCT</name>
<proteinExistence type="predicted"/>
<dbReference type="AlphaFoldDB" id="A0A7D9EE58"/>
<feature type="domain" description="Integrase core" evidence="1">
    <location>
        <begin position="1"/>
        <end position="130"/>
    </location>
</feature>
<dbReference type="PANTHER" id="PTHR46791">
    <property type="entry name" value="EXPRESSED PROTEIN"/>
    <property type="match status" value="1"/>
</dbReference>
<dbReference type="Pfam" id="PF24764">
    <property type="entry name" value="rva_4"/>
    <property type="match status" value="1"/>
</dbReference>
<dbReference type="PANTHER" id="PTHR46791:SF5">
    <property type="entry name" value="CLR5 DOMAIN-CONTAINING PROTEIN-RELATED"/>
    <property type="match status" value="1"/>
</dbReference>
<reference evidence="2" key="1">
    <citation type="submission" date="2020-04" db="EMBL/GenBank/DDBJ databases">
        <authorList>
            <person name="Alioto T."/>
            <person name="Alioto T."/>
            <person name="Gomez Garrido J."/>
        </authorList>
    </citation>
    <scope>NUCLEOTIDE SEQUENCE</scope>
    <source>
        <strain evidence="2">A484AB</strain>
    </source>
</reference>
<organism evidence="2 3">
    <name type="scientific">Paramuricea clavata</name>
    <name type="common">Red gorgonian</name>
    <name type="synonym">Violescent sea-whip</name>
    <dbReference type="NCBI Taxonomy" id="317549"/>
    <lineage>
        <taxon>Eukaryota</taxon>
        <taxon>Metazoa</taxon>
        <taxon>Cnidaria</taxon>
        <taxon>Anthozoa</taxon>
        <taxon>Octocorallia</taxon>
        <taxon>Malacalcyonacea</taxon>
        <taxon>Plexauridae</taxon>
        <taxon>Paramuricea</taxon>
    </lineage>
</organism>
<comment type="caution">
    <text evidence="2">The sequence shown here is derived from an EMBL/GenBank/DDBJ whole genome shotgun (WGS) entry which is preliminary data.</text>
</comment>